<dbReference type="Gene3D" id="3.40.50.300">
    <property type="entry name" value="P-loop containing nucleotide triphosphate hydrolases"/>
    <property type="match status" value="1"/>
</dbReference>
<reference evidence="5" key="1">
    <citation type="submission" date="2020-10" db="EMBL/GenBank/DDBJ databases">
        <title>Taxonomic study of unclassified bacteria belonging to the class Ktedonobacteria.</title>
        <authorList>
            <person name="Yabe S."/>
            <person name="Wang C.M."/>
            <person name="Zheng Y."/>
            <person name="Sakai Y."/>
            <person name="Cavaletti L."/>
            <person name="Monciardini P."/>
            <person name="Donadio S."/>
        </authorList>
    </citation>
    <scope>NUCLEOTIDE SEQUENCE</scope>
    <source>
        <strain evidence="5">ID150040</strain>
    </source>
</reference>
<protein>
    <submittedName>
        <fullName evidence="5">LuxR family transcriptional regulator</fullName>
    </submittedName>
</protein>
<comment type="caution">
    <text evidence="5">The sequence shown here is derived from an EMBL/GenBank/DDBJ whole genome shotgun (WGS) entry which is preliminary data.</text>
</comment>
<evidence type="ECO:0000256" key="1">
    <source>
        <dbReference type="ARBA" id="ARBA00023015"/>
    </source>
</evidence>
<gene>
    <name evidence="5" type="ORF">KSF_110330</name>
</gene>
<dbReference type="SUPFAM" id="SSF52540">
    <property type="entry name" value="P-loop containing nucleoside triphosphate hydrolases"/>
    <property type="match status" value="1"/>
</dbReference>
<proteinExistence type="predicted"/>
<dbReference type="EMBL" id="BNJK01000004">
    <property type="protein sequence ID" value="GHP00986.1"/>
    <property type="molecule type" value="Genomic_DNA"/>
</dbReference>
<dbReference type="InterPro" id="IPR041617">
    <property type="entry name" value="TPR_MalT"/>
</dbReference>
<dbReference type="PANTHER" id="PTHR44688:SF16">
    <property type="entry name" value="DNA-BINDING TRANSCRIPTIONAL ACTIVATOR DEVR_DOSR"/>
    <property type="match status" value="1"/>
</dbReference>
<dbReference type="PROSITE" id="PS00622">
    <property type="entry name" value="HTH_LUXR_1"/>
    <property type="match status" value="1"/>
</dbReference>
<dbReference type="InterPro" id="IPR016032">
    <property type="entry name" value="Sig_transdc_resp-reg_C-effctor"/>
</dbReference>
<dbReference type="Pfam" id="PF25873">
    <property type="entry name" value="WHD_MalT"/>
    <property type="match status" value="1"/>
</dbReference>
<dbReference type="InterPro" id="IPR011990">
    <property type="entry name" value="TPR-like_helical_dom_sf"/>
</dbReference>
<dbReference type="PRINTS" id="PR00038">
    <property type="entry name" value="HTHLUXR"/>
</dbReference>
<dbReference type="Pfam" id="PF17874">
    <property type="entry name" value="TPR_MalT"/>
    <property type="match status" value="1"/>
</dbReference>
<sequence>MPEEENAQHFDPVPHNWYESTSRATPLLLPKLQPPRLRSSLVHRNRLYRLLDGGLERKLTLISAPAGFGKTTLVGQWLSERNTFPVAWLSLDEGDNDPVRFWRYLITACQTMQPDLGRASLGQLLPLQQFSFERPTLDIALATFLNELTTLTTNRLLILEDYHIITSQRIHTTMVQFIDHLPPTLHLIVMTRNAAPLSLARWRTQDELNELDAADLRFSPEEATSFLERAMPIQPTREIVADLTAHTEGWIAGLRLVTLALHGRRTQSEIEQFLTTFGGTQRHILDYLVTEVLMSQPEPLQQFLLQTTMLERLTGPLCDAITGRNDSALVLEQVGRANLFLVPLDETRQWYRYHALFAEAMQHEARRRLGTEQIAACYNKACRWFEQQGMLNEAVEAALAAREFGQAISLIARLLTPQHFTEHQEYYTLRRWFEQIPDDILQTVPDFCFVYAILLQFRPDQLDMQMSPHFEELLQMAQRNWQTENNRPKLGGLFALRAIALWRQGNNSEQALMFARQALQCLPQEDALWRSVCLGIVGGSELQAGQFSTALQTLQEATELCAATENDHAQRATMLMLGDVHAGQGRLHHAAELYRHVHIMAEKDPLDKGKAQQRAATLLYEWNDLETAEREAETALALSRQMADKELESWTLLLLARIHYAAKQPGYEEPLHQLLDWPHKTPRFEGDIRALQTRLQLMDGDLASVRRWLTTRHDDALSAAEQERDALVVARLLIQQGEVEEALRLLIRWQQAAYEAGRLRNVLEIQMLTAQAHFAAKQVQRARQTLKDVLTRAHTEGYQRLFLDEGEAMAALLRVTLPDITDDAICLYVRTLLLAFAQELPAQIVVPVSHPSLPAVLSEPLSPQELRVLRLLAVGRSNPEIARELVVSINTVKVQVKSIYRKLNVTNRVEASQVAHHLRLLA</sequence>
<evidence type="ECO:0000256" key="3">
    <source>
        <dbReference type="ARBA" id="ARBA00023163"/>
    </source>
</evidence>
<accession>A0A8J3IYT2</accession>
<dbReference type="AlphaFoldDB" id="A0A8J3IYT2"/>
<dbReference type="Gene3D" id="1.25.40.10">
    <property type="entry name" value="Tetratricopeptide repeat domain"/>
    <property type="match status" value="1"/>
</dbReference>
<dbReference type="InterPro" id="IPR027417">
    <property type="entry name" value="P-loop_NTPase"/>
</dbReference>
<keyword evidence="3" id="KW-0804">Transcription</keyword>
<dbReference type="GO" id="GO:0006355">
    <property type="term" value="P:regulation of DNA-templated transcription"/>
    <property type="evidence" value="ECO:0007669"/>
    <property type="project" value="InterPro"/>
</dbReference>
<dbReference type="InterPro" id="IPR059106">
    <property type="entry name" value="WHD_MalT"/>
</dbReference>
<dbReference type="PANTHER" id="PTHR44688">
    <property type="entry name" value="DNA-BINDING TRANSCRIPTIONAL ACTIVATOR DEVR_DOSR"/>
    <property type="match status" value="1"/>
</dbReference>
<name>A0A8J3IYT2_9CHLR</name>
<dbReference type="GO" id="GO:0003677">
    <property type="term" value="F:DNA binding"/>
    <property type="evidence" value="ECO:0007669"/>
    <property type="project" value="UniProtKB-KW"/>
</dbReference>
<dbReference type="Proteomes" id="UP000597444">
    <property type="component" value="Unassembled WGS sequence"/>
</dbReference>
<dbReference type="PROSITE" id="PS50043">
    <property type="entry name" value="HTH_LUXR_2"/>
    <property type="match status" value="1"/>
</dbReference>
<dbReference type="CDD" id="cd06170">
    <property type="entry name" value="LuxR_C_like"/>
    <property type="match status" value="1"/>
</dbReference>
<feature type="domain" description="HTH luxR-type" evidence="4">
    <location>
        <begin position="854"/>
        <end position="919"/>
    </location>
</feature>
<organism evidence="5 6">
    <name type="scientific">Reticulibacter mediterranei</name>
    <dbReference type="NCBI Taxonomy" id="2778369"/>
    <lineage>
        <taxon>Bacteria</taxon>
        <taxon>Bacillati</taxon>
        <taxon>Chloroflexota</taxon>
        <taxon>Ktedonobacteria</taxon>
        <taxon>Ktedonobacterales</taxon>
        <taxon>Reticulibacteraceae</taxon>
        <taxon>Reticulibacter</taxon>
    </lineage>
</organism>
<dbReference type="InterPro" id="IPR036388">
    <property type="entry name" value="WH-like_DNA-bd_sf"/>
</dbReference>
<evidence type="ECO:0000256" key="2">
    <source>
        <dbReference type="ARBA" id="ARBA00023125"/>
    </source>
</evidence>
<evidence type="ECO:0000259" key="4">
    <source>
        <dbReference type="PROSITE" id="PS50043"/>
    </source>
</evidence>
<dbReference type="RefSeq" id="WP_220211560.1">
    <property type="nucleotide sequence ID" value="NZ_BNJK01000004.1"/>
</dbReference>
<keyword evidence="1" id="KW-0805">Transcription regulation</keyword>
<dbReference type="SUPFAM" id="SSF46894">
    <property type="entry name" value="C-terminal effector domain of the bipartite response regulators"/>
    <property type="match status" value="1"/>
</dbReference>
<evidence type="ECO:0000313" key="6">
    <source>
        <dbReference type="Proteomes" id="UP000597444"/>
    </source>
</evidence>
<keyword evidence="6" id="KW-1185">Reference proteome</keyword>
<dbReference type="SMART" id="SM00421">
    <property type="entry name" value="HTH_LUXR"/>
    <property type="match status" value="1"/>
</dbReference>
<dbReference type="InterPro" id="IPR000792">
    <property type="entry name" value="Tscrpt_reg_LuxR_C"/>
</dbReference>
<keyword evidence="2" id="KW-0238">DNA-binding</keyword>
<dbReference type="SUPFAM" id="SSF48452">
    <property type="entry name" value="TPR-like"/>
    <property type="match status" value="1"/>
</dbReference>
<dbReference type="Pfam" id="PF00196">
    <property type="entry name" value="GerE"/>
    <property type="match status" value="1"/>
</dbReference>
<dbReference type="Gene3D" id="1.10.10.10">
    <property type="entry name" value="Winged helix-like DNA-binding domain superfamily/Winged helix DNA-binding domain"/>
    <property type="match status" value="1"/>
</dbReference>
<evidence type="ECO:0000313" key="5">
    <source>
        <dbReference type="EMBL" id="GHP00986.1"/>
    </source>
</evidence>